<protein>
    <submittedName>
        <fullName evidence="4">Superoxide dismutase family protein</fullName>
    </submittedName>
</protein>
<feature type="domain" description="Superoxide dismutase copper/zinc binding" evidence="3">
    <location>
        <begin position="62"/>
        <end position="187"/>
    </location>
</feature>
<dbReference type="GO" id="GO:0005507">
    <property type="term" value="F:copper ion binding"/>
    <property type="evidence" value="ECO:0007669"/>
    <property type="project" value="InterPro"/>
</dbReference>
<comment type="similarity">
    <text evidence="1">Belongs to the Cu-Zn superoxide dismutase family.</text>
</comment>
<evidence type="ECO:0000313" key="5">
    <source>
        <dbReference type="Proteomes" id="UP000268094"/>
    </source>
</evidence>
<keyword evidence="2" id="KW-0732">Signal</keyword>
<gene>
    <name evidence="4" type="ORF">D7V88_11800</name>
</gene>
<reference evidence="5" key="1">
    <citation type="submission" date="2018-09" db="EMBL/GenBank/DDBJ databases">
        <authorList>
            <person name="Livingstone P.G."/>
            <person name="Whitworth D.E."/>
        </authorList>
    </citation>
    <scope>NUCLEOTIDE SEQUENCE [LARGE SCALE GENOMIC DNA]</scope>
    <source>
        <strain evidence="5">CA054A</strain>
    </source>
</reference>
<accession>A0A3A8JCM2</accession>
<dbReference type="AlphaFoldDB" id="A0A3A8JCM2"/>
<dbReference type="Gene3D" id="2.60.40.200">
    <property type="entry name" value="Superoxide dismutase, copper/zinc binding domain"/>
    <property type="match status" value="1"/>
</dbReference>
<dbReference type="RefSeq" id="WP_120540728.1">
    <property type="nucleotide sequence ID" value="NZ_RAVZ01000062.1"/>
</dbReference>
<sequence length="191" mass="19493">MTIRALLIAAALTTTPALAQDAGTPAAAAPAPAATDAAKKPAPKPGEMAKAALKDAQGKDVGTVTFEQAPTGVLVKGTLSNLPAGEHAIHIHETGKCDAPDFKTAGGHFNPTKKQHGVLAAKGKHEGDLPNLYVPADGKVQFDFFAQGLKVKSMFDKDGSAVVVHATKDDYHTDPAGDAGGRIACGLAEKP</sequence>
<dbReference type="InterPro" id="IPR024134">
    <property type="entry name" value="SOD_Cu/Zn_/chaperone"/>
</dbReference>
<evidence type="ECO:0000256" key="1">
    <source>
        <dbReference type="ARBA" id="ARBA00010457"/>
    </source>
</evidence>
<dbReference type="InterPro" id="IPR036423">
    <property type="entry name" value="SOD-like_Cu/Zn_dom_sf"/>
</dbReference>
<evidence type="ECO:0000256" key="2">
    <source>
        <dbReference type="SAM" id="SignalP"/>
    </source>
</evidence>
<keyword evidence="5" id="KW-1185">Reference proteome</keyword>
<comment type="caution">
    <text evidence="4">The sequence shown here is derived from an EMBL/GenBank/DDBJ whole genome shotgun (WGS) entry which is preliminary data.</text>
</comment>
<feature type="signal peptide" evidence="2">
    <location>
        <begin position="1"/>
        <end position="19"/>
    </location>
</feature>
<evidence type="ECO:0000259" key="3">
    <source>
        <dbReference type="Pfam" id="PF00080"/>
    </source>
</evidence>
<proteinExistence type="inferred from homology"/>
<dbReference type="Pfam" id="PF00080">
    <property type="entry name" value="Sod_Cu"/>
    <property type="match status" value="1"/>
</dbReference>
<dbReference type="InterPro" id="IPR001424">
    <property type="entry name" value="SOD_Cu_Zn_dom"/>
</dbReference>
<dbReference type="EMBL" id="RAVZ01000062">
    <property type="protein sequence ID" value="RKG89954.1"/>
    <property type="molecule type" value="Genomic_DNA"/>
</dbReference>
<name>A0A3A8JCM2_9BACT</name>
<dbReference type="GO" id="GO:0006801">
    <property type="term" value="P:superoxide metabolic process"/>
    <property type="evidence" value="ECO:0007669"/>
    <property type="project" value="InterPro"/>
</dbReference>
<dbReference type="OrthoDB" id="5431326at2"/>
<dbReference type="Proteomes" id="UP000268094">
    <property type="component" value="Unassembled WGS sequence"/>
</dbReference>
<dbReference type="CDD" id="cd00305">
    <property type="entry name" value="Cu-Zn_Superoxide_Dismutase"/>
    <property type="match status" value="1"/>
</dbReference>
<dbReference type="SUPFAM" id="SSF49329">
    <property type="entry name" value="Cu,Zn superoxide dismutase-like"/>
    <property type="match status" value="1"/>
</dbReference>
<organism evidence="4 5">
    <name type="scientific">Corallococcus terminator</name>
    <dbReference type="NCBI Taxonomy" id="2316733"/>
    <lineage>
        <taxon>Bacteria</taxon>
        <taxon>Pseudomonadati</taxon>
        <taxon>Myxococcota</taxon>
        <taxon>Myxococcia</taxon>
        <taxon>Myxococcales</taxon>
        <taxon>Cystobacterineae</taxon>
        <taxon>Myxococcaceae</taxon>
        <taxon>Corallococcus</taxon>
    </lineage>
</organism>
<feature type="chain" id="PRO_5017369285" evidence="2">
    <location>
        <begin position="20"/>
        <end position="191"/>
    </location>
</feature>
<evidence type="ECO:0000313" key="4">
    <source>
        <dbReference type="EMBL" id="RKG89954.1"/>
    </source>
</evidence>
<dbReference type="PANTHER" id="PTHR10003">
    <property type="entry name" value="SUPEROXIDE DISMUTASE CU-ZN -RELATED"/>
    <property type="match status" value="1"/>
</dbReference>